<reference evidence="1 2" key="1">
    <citation type="submission" date="2016-10" db="EMBL/GenBank/DDBJ databases">
        <authorList>
            <person name="de Groot N.N."/>
        </authorList>
    </citation>
    <scope>NUCLEOTIDE SEQUENCE [LARGE SCALE GENOMIC DNA]</scope>
    <source>
        <strain evidence="1 2">DSM 16619</strain>
    </source>
</reference>
<organism evidence="1 2">
    <name type="scientific">Paracidovorax valerianellae</name>
    <dbReference type="NCBI Taxonomy" id="187868"/>
    <lineage>
        <taxon>Bacteria</taxon>
        <taxon>Pseudomonadati</taxon>
        <taxon>Pseudomonadota</taxon>
        <taxon>Betaproteobacteria</taxon>
        <taxon>Burkholderiales</taxon>
        <taxon>Comamonadaceae</taxon>
        <taxon>Paracidovorax</taxon>
    </lineage>
</organism>
<dbReference type="STRING" id="187868.SAMN05192589_10249"/>
<evidence type="ECO:0000313" key="1">
    <source>
        <dbReference type="EMBL" id="SDC37409.1"/>
    </source>
</evidence>
<dbReference type="EMBL" id="FMZC01000002">
    <property type="protein sequence ID" value="SDC37409.1"/>
    <property type="molecule type" value="Genomic_DNA"/>
</dbReference>
<sequence>MERDFLAKNVEADVLQKIKSIYALASQKKSTHEVCLDNFLKFRNSSSDKEVEILDQALNDALLNSMATLIDYYCIYCMINIGVDFEKITRVQYRLIGKKYLIENSTLEKEEKDILSLDLFRRKFEERLSASCGMDIGQVNLHDYWTGYVADAISTTLNAYGVLKNKRIELKFDQVNNCFIFDDKISEYHHCMGFLYCNPSSNTGVRYNIYLDINNYLKHNSIPRIMRRIEEFPDPQERRIYSFFEISSYKSIFLKDGFLRDILEMDFDSLGENLKIKSIEGRLELCPLERRWEIGPIIAVDNSNGFISDDGETLFFFVDSVFLAKTKKSILIDSESSFRNVLGCLIEGIEGGLEYFRRK</sequence>
<dbReference type="RefSeq" id="WP_139160300.1">
    <property type="nucleotide sequence ID" value="NZ_FMZC01000002.1"/>
</dbReference>
<dbReference type="OrthoDB" id="9155912at2"/>
<proteinExistence type="predicted"/>
<protein>
    <submittedName>
        <fullName evidence="1">Uncharacterized protein</fullName>
    </submittedName>
</protein>
<keyword evidence="2" id="KW-1185">Reference proteome</keyword>
<dbReference type="Proteomes" id="UP000198781">
    <property type="component" value="Unassembled WGS sequence"/>
</dbReference>
<evidence type="ECO:0000313" key="2">
    <source>
        <dbReference type="Proteomes" id="UP000198781"/>
    </source>
</evidence>
<accession>A0A1G6L202</accession>
<dbReference type="AlphaFoldDB" id="A0A1G6L202"/>
<name>A0A1G6L202_9BURK</name>
<gene>
    <name evidence="1" type="ORF">SAMN05192589_10249</name>
</gene>